<dbReference type="RefSeq" id="WP_120977296.1">
    <property type="nucleotide sequence ID" value="NZ_RBZM01000005.1"/>
</dbReference>
<feature type="transmembrane region" description="Helical" evidence="6">
    <location>
        <begin position="12"/>
        <end position="33"/>
    </location>
</feature>
<dbReference type="PROSITE" id="PS50887">
    <property type="entry name" value="GGDEF"/>
    <property type="match status" value="1"/>
</dbReference>
<dbReference type="SMART" id="SM00267">
    <property type="entry name" value="GGDEF"/>
    <property type="match status" value="1"/>
</dbReference>
<dbReference type="GO" id="GO:1902201">
    <property type="term" value="P:negative regulation of bacterial-type flagellum-dependent cell motility"/>
    <property type="evidence" value="ECO:0007669"/>
    <property type="project" value="TreeGrafter"/>
</dbReference>
<dbReference type="PANTHER" id="PTHR45138:SF9">
    <property type="entry name" value="DIGUANYLATE CYCLASE DGCM-RELATED"/>
    <property type="match status" value="1"/>
</dbReference>
<evidence type="ECO:0000313" key="9">
    <source>
        <dbReference type="Proteomes" id="UP000282076"/>
    </source>
</evidence>
<dbReference type="InterPro" id="IPR029151">
    <property type="entry name" value="Sensor-like_sf"/>
</dbReference>
<dbReference type="InterPro" id="IPR043128">
    <property type="entry name" value="Rev_trsase/Diguanyl_cyclase"/>
</dbReference>
<name>A0A494XUD9_9BACL</name>
<dbReference type="PANTHER" id="PTHR45138">
    <property type="entry name" value="REGULATORY COMPONENTS OF SENSORY TRANSDUCTION SYSTEM"/>
    <property type="match status" value="1"/>
</dbReference>
<reference evidence="8 9" key="1">
    <citation type="submission" date="2018-10" db="EMBL/GenBank/DDBJ databases">
        <title>Cohnella sp. M2MS4P-1, whole genome shotgun sequence.</title>
        <authorList>
            <person name="Tuo L."/>
        </authorList>
    </citation>
    <scope>NUCLEOTIDE SEQUENCE [LARGE SCALE GENOMIC DNA]</scope>
    <source>
        <strain evidence="8 9">M2MS4P-1</strain>
    </source>
</reference>
<dbReference type="EMBL" id="RBZM01000005">
    <property type="protein sequence ID" value="RKP54190.1"/>
    <property type="molecule type" value="Genomic_DNA"/>
</dbReference>
<dbReference type="InterPro" id="IPR033479">
    <property type="entry name" value="dCache_1"/>
</dbReference>
<evidence type="ECO:0000256" key="3">
    <source>
        <dbReference type="ARBA" id="ARBA00022692"/>
    </source>
</evidence>
<dbReference type="GO" id="GO:0005886">
    <property type="term" value="C:plasma membrane"/>
    <property type="evidence" value="ECO:0007669"/>
    <property type="project" value="UniProtKB-SubCell"/>
</dbReference>
<comment type="subcellular location">
    <subcellularLocation>
        <location evidence="1">Cell membrane</location>
        <topology evidence="1">Multi-pass membrane protein</topology>
    </subcellularLocation>
</comment>
<evidence type="ECO:0000313" key="8">
    <source>
        <dbReference type="EMBL" id="RKP54190.1"/>
    </source>
</evidence>
<dbReference type="Gene3D" id="3.30.70.270">
    <property type="match status" value="1"/>
</dbReference>
<dbReference type="InterPro" id="IPR029787">
    <property type="entry name" value="Nucleotide_cyclase"/>
</dbReference>
<evidence type="ECO:0000256" key="6">
    <source>
        <dbReference type="SAM" id="Phobius"/>
    </source>
</evidence>
<dbReference type="CDD" id="cd01949">
    <property type="entry name" value="GGDEF"/>
    <property type="match status" value="1"/>
</dbReference>
<dbReference type="InterPro" id="IPR000160">
    <property type="entry name" value="GGDEF_dom"/>
</dbReference>
<keyword evidence="3 6" id="KW-0812">Transmembrane</keyword>
<dbReference type="SUPFAM" id="SSF103190">
    <property type="entry name" value="Sensory domain-like"/>
    <property type="match status" value="2"/>
</dbReference>
<accession>A0A494XUD9</accession>
<organism evidence="8 9">
    <name type="scientific">Cohnella endophytica</name>
    <dbReference type="NCBI Taxonomy" id="2419778"/>
    <lineage>
        <taxon>Bacteria</taxon>
        <taxon>Bacillati</taxon>
        <taxon>Bacillota</taxon>
        <taxon>Bacilli</taxon>
        <taxon>Bacillales</taxon>
        <taxon>Paenibacillaceae</taxon>
        <taxon>Cohnella</taxon>
    </lineage>
</organism>
<dbReference type="Proteomes" id="UP000282076">
    <property type="component" value="Unassembled WGS sequence"/>
</dbReference>
<feature type="transmembrane region" description="Helical" evidence="6">
    <location>
        <begin position="285"/>
        <end position="304"/>
    </location>
</feature>
<comment type="caution">
    <text evidence="8">The sequence shown here is derived from an EMBL/GenBank/DDBJ whole genome shotgun (WGS) entry which is preliminary data.</text>
</comment>
<evidence type="ECO:0000256" key="1">
    <source>
        <dbReference type="ARBA" id="ARBA00004651"/>
    </source>
</evidence>
<dbReference type="FunFam" id="3.30.70.270:FF:000001">
    <property type="entry name" value="Diguanylate cyclase domain protein"/>
    <property type="match status" value="1"/>
</dbReference>
<dbReference type="Gene3D" id="3.30.450.20">
    <property type="entry name" value="PAS domain"/>
    <property type="match status" value="1"/>
</dbReference>
<dbReference type="OrthoDB" id="9759607at2"/>
<evidence type="ECO:0000256" key="4">
    <source>
        <dbReference type="ARBA" id="ARBA00022989"/>
    </source>
</evidence>
<gene>
    <name evidence="8" type="ORF">D7Z26_12520</name>
</gene>
<protein>
    <submittedName>
        <fullName evidence="8">GGDEF domain-containing protein</fullName>
    </submittedName>
</protein>
<keyword evidence="4 6" id="KW-1133">Transmembrane helix</keyword>
<dbReference type="CDD" id="cd18773">
    <property type="entry name" value="PDC1_HK_sensor"/>
    <property type="match status" value="1"/>
</dbReference>
<dbReference type="Pfam" id="PF00990">
    <property type="entry name" value="GGDEF"/>
    <property type="match status" value="1"/>
</dbReference>
<sequence length="530" mass="58755">MQLHRGFKLRSIVNALVLITVVATLTITSFISYRSEKQSLTRMTFQLNQVYAEKISDTVNHLFEGMKTSLAVTGQFLSTDLERPDLHEQLVLFQRSHSEFNAVFIFDKNGLLVDASNMDPNKKGSKVNSIGVVQALHEQRPIVSEPYVSSAINKLIVMVSEPLRDETGNYIGFIGGSIRLHETNIFQTLLGSAPNQEGGSYAYVVSSSSHLLYHPDDSRIGEEVKGNEAIIEVLQGRNGSKRIINSKGVDMLASYAYIKSASWGIVAQTPTEIVLSASRKLVVKLVLYMLPALLVFMALIYWAIGMLSSPLSKLATFASQLSPKNSAGDEMPRIHRLNYEANELHKAIGRATRHFRSQLDNLYLEAQTDPLTGLHNRRTMDRFLKSWIAEGTPFSLIVMDLDHFKRVNDTFGHDKGDEVLKFLSGMMLRQLSNNRICCRFGGEEFVVLVPNEDIGAALADAERICKLMSETKSPTGDIVTVSAGVALFPNASDNAEGLFRAADQALYLAKRNGRNRVEKISTPVAAEQVL</sequence>
<keyword evidence="5 6" id="KW-0472">Membrane</keyword>
<proteinExistence type="predicted"/>
<dbReference type="NCBIfam" id="TIGR00254">
    <property type="entry name" value="GGDEF"/>
    <property type="match status" value="1"/>
</dbReference>
<dbReference type="Pfam" id="PF02743">
    <property type="entry name" value="dCache_1"/>
    <property type="match status" value="1"/>
</dbReference>
<dbReference type="SUPFAM" id="SSF55073">
    <property type="entry name" value="Nucleotide cyclase"/>
    <property type="match status" value="1"/>
</dbReference>
<dbReference type="GO" id="GO:0052621">
    <property type="term" value="F:diguanylate cyclase activity"/>
    <property type="evidence" value="ECO:0007669"/>
    <property type="project" value="TreeGrafter"/>
</dbReference>
<keyword evidence="9" id="KW-1185">Reference proteome</keyword>
<evidence type="ECO:0000259" key="7">
    <source>
        <dbReference type="PROSITE" id="PS50887"/>
    </source>
</evidence>
<feature type="domain" description="GGDEF" evidence="7">
    <location>
        <begin position="392"/>
        <end position="522"/>
    </location>
</feature>
<evidence type="ECO:0000256" key="5">
    <source>
        <dbReference type="ARBA" id="ARBA00023136"/>
    </source>
</evidence>
<evidence type="ECO:0000256" key="2">
    <source>
        <dbReference type="ARBA" id="ARBA00022475"/>
    </source>
</evidence>
<dbReference type="GO" id="GO:0043709">
    <property type="term" value="P:cell adhesion involved in single-species biofilm formation"/>
    <property type="evidence" value="ECO:0007669"/>
    <property type="project" value="TreeGrafter"/>
</dbReference>
<dbReference type="InterPro" id="IPR050469">
    <property type="entry name" value="Diguanylate_Cyclase"/>
</dbReference>
<dbReference type="AlphaFoldDB" id="A0A494XUD9"/>
<keyword evidence="2" id="KW-1003">Cell membrane</keyword>